<gene>
    <name evidence="3" type="ORF">FGO68_gene15203</name>
</gene>
<comment type="caution">
    <text evidence="3">The sequence shown here is derived from an EMBL/GenBank/DDBJ whole genome shotgun (WGS) entry which is preliminary data.</text>
</comment>
<feature type="transmembrane region" description="Helical" evidence="2">
    <location>
        <begin position="991"/>
        <end position="1016"/>
    </location>
</feature>
<evidence type="ECO:0000256" key="2">
    <source>
        <dbReference type="SAM" id="Phobius"/>
    </source>
</evidence>
<name>A0A8J8T9I8_HALGN</name>
<feature type="transmembrane region" description="Helical" evidence="2">
    <location>
        <begin position="1113"/>
        <end position="1131"/>
    </location>
</feature>
<keyword evidence="4" id="KW-1185">Reference proteome</keyword>
<organism evidence="3 4">
    <name type="scientific">Halteria grandinella</name>
    <dbReference type="NCBI Taxonomy" id="5974"/>
    <lineage>
        <taxon>Eukaryota</taxon>
        <taxon>Sar</taxon>
        <taxon>Alveolata</taxon>
        <taxon>Ciliophora</taxon>
        <taxon>Intramacronucleata</taxon>
        <taxon>Spirotrichea</taxon>
        <taxon>Stichotrichia</taxon>
        <taxon>Sporadotrichida</taxon>
        <taxon>Halteriidae</taxon>
        <taxon>Halteria</taxon>
    </lineage>
</organism>
<dbReference type="EMBL" id="RRYP01000511">
    <property type="protein sequence ID" value="TNV87304.1"/>
    <property type="molecule type" value="Genomic_DNA"/>
</dbReference>
<reference evidence="3" key="1">
    <citation type="submission" date="2019-06" db="EMBL/GenBank/DDBJ databases">
        <authorList>
            <person name="Zheng W."/>
        </authorList>
    </citation>
    <scope>NUCLEOTIDE SEQUENCE</scope>
    <source>
        <strain evidence="3">QDHG01</strain>
    </source>
</reference>
<keyword evidence="2" id="KW-0812">Transmembrane</keyword>
<evidence type="ECO:0000313" key="4">
    <source>
        <dbReference type="Proteomes" id="UP000785679"/>
    </source>
</evidence>
<feature type="transmembrane region" description="Helical" evidence="2">
    <location>
        <begin position="953"/>
        <end position="970"/>
    </location>
</feature>
<evidence type="ECO:0000313" key="3">
    <source>
        <dbReference type="EMBL" id="TNV87304.1"/>
    </source>
</evidence>
<protein>
    <recommendedName>
        <fullName evidence="5">TRP C-terminal domain-containing protein</fullName>
    </recommendedName>
</protein>
<feature type="transmembrane region" description="Helical" evidence="2">
    <location>
        <begin position="1087"/>
        <end position="1107"/>
    </location>
</feature>
<evidence type="ECO:0000256" key="1">
    <source>
        <dbReference type="SAM" id="MobiDB-lite"/>
    </source>
</evidence>
<feature type="transmembrane region" description="Helical" evidence="2">
    <location>
        <begin position="1143"/>
        <end position="1162"/>
    </location>
</feature>
<feature type="compositionally biased region" description="Acidic residues" evidence="1">
    <location>
        <begin position="1247"/>
        <end position="1261"/>
    </location>
</feature>
<sequence length="1417" mass="159467">MQLNETDKAFQLHYLSLKGSDGSVQFQMRIVTDMPAKARSEALYIENQYTFYSLVSLYTSPALQFILVKYQFHNLEVSASDYLDVESYSFTQFSALYFPQFGGSFMQSGENIYFLAGSKSFNSLIFSGITYQTAQIMTLDPKQTCLSISKNVQSRLMQTFDSATASNLFTIWSGVTLVDVPHEFTENSSVTVTDVTLNQTLIDMKQLCQPSNQIYMSPIQLPSQEHIMESQVLFSLKSTFFTGYFACDDGKPSYAVTQSNGAALPLFLQFAADETSISSEYVLSQKVGQLTPSHQGTYFIKITATFNQGSLAITTFSIKLVRCFLADIKMFAVGGTTTFSYDITSNPSPLVLSFYSTNSLPQCTYSYFIDDDWANQVIGVPDTDIFTYEPDNARVTVATRDASKVKTYLLSIGAKQDLAFDTAPFNVPPTYTPLKYTINLISSPCSVSYTYSGKTAAFEYTLGTQQDMTISLLSTLKYTTTCKGFTLSYQALSEDLVTPIPSFFKFDVSSLSIIVSSSVAYTVAPYQFAIIAEADNYEKTKNDEFKLSITILPAPNLTPPLFTSGLKPGRVTLGEELLLKLPSAKDKEGNKFSMNVDCQNATSFISVNLKSGMLTIKPTQDSEVGSYMILITLTDSGAPPLSSEYAQGLIVVPRYYNTTNGQSSSSNQGSDNANNFTTELEASPSYQKFKQLQFKIQSVTNQGVLSLRISDEWPTMTPSITNRRILQIFESQLENITISSYYLLGSSISDSEASILPHSIKSISGTIIQIQLHFESPDKVSTISSQPDFSILRIFFNPRNTTYDPLDRDSYSSLTYKTVRKALPVQMSSASAQVVNGLSTATSSALYGTLATNFIVQFFLSHVLQLVWFSMNNLQLIVLLPLLNLSFPPNAQQYLQFMATIANFDLLPSDTIFDSIFKDQALTSQQDANEILSANFQVAGYQTSNIIRNIKSFFFYVLVIGLLFIVYQAAHRMSTTSKFAKELADRVRRILFYNPIIRLMIESYVSLSLACFIGIASVNQEVEYLYNKQFFIFNQILSYLLLVTIIVVPIFLFQLIKRNQKLLISDGFMHKYSTIYGNLNFEKRSSLNYICILFLKRFLVTFSLVFLRHDFNIQMLIIMNASFFCLLFYIVCRPFNSEYINRIEIFNECTFLTCSYLSFLFTDIIDDPGIKMQIGWVFIIVIVANLLVNFSGIFIMVFSWGVAMYKRFKRLLGLMDKLEIVEREKTVAIRPTPMPEDESNQVRLESVGEEEESKEGEDISVPEEHRPLSSRSRSNSIAQSQDNLANQEESNPTIDNDITALEGDCTIVSFRDQLTNMDITGGELTPAQAEFKAIKASIVFEQNMITRVSNMAPVDQLEEEKLQSPGKIKQKQKSVEQTFKDIYSKKGQQYKESIMQQITQAKQQKAKQAQPYFERFV</sequence>
<feature type="transmembrane region" description="Helical" evidence="2">
    <location>
        <begin position="1036"/>
        <end position="1056"/>
    </location>
</feature>
<feature type="region of interest" description="Disordered" evidence="1">
    <location>
        <begin position="1229"/>
        <end position="1297"/>
    </location>
</feature>
<keyword evidence="2" id="KW-1133">Transmembrane helix</keyword>
<accession>A0A8J8T9I8</accession>
<dbReference type="Proteomes" id="UP000785679">
    <property type="component" value="Unassembled WGS sequence"/>
</dbReference>
<proteinExistence type="predicted"/>
<keyword evidence="2" id="KW-0472">Membrane</keyword>
<evidence type="ECO:0008006" key="5">
    <source>
        <dbReference type="Google" id="ProtNLM"/>
    </source>
</evidence>
<feature type="transmembrane region" description="Helical" evidence="2">
    <location>
        <begin position="1174"/>
        <end position="1205"/>
    </location>
</feature>
<feature type="compositionally biased region" description="Polar residues" evidence="1">
    <location>
        <begin position="1277"/>
        <end position="1296"/>
    </location>
</feature>